<dbReference type="PANTHER" id="PTHR42959">
    <property type="entry name" value="CARBAMOYLTRANSFERASE"/>
    <property type="match status" value="1"/>
</dbReference>
<evidence type="ECO:0000313" key="2">
    <source>
        <dbReference type="EMBL" id="MBI4922357.1"/>
    </source>
</evidence>
<dbReference type="Pfam" id="PF22521">
    <property type="entry name" value="HypF_C_2"/>
    <property type="match status" value="1"/>
</dbReference>
<evidence type="ECO:0000259" key="1">
    <source>
        <dbReference type="Pfam" id="PF22521"/>
    </source>
</evidence>
<feature type="domain" description="Carbamoyltransferase Kae1-like" evidence="1">
    <location>
        <begin position="1"/>
        <end position="245"/>
    </location>
</feature>
<dbReference type="InterPro" id="IPR043129">
    <property type="entry name" value="ATPase_NBD"/>
</dbReference>
<dbReference type="Gene3D" id="3.30.420.40">
    <property type="match status" value="1"/>
</dbReference>
<comment type="caution">
    <text evidence="2">The sequence shown here is derived from an EMBL/GenBank/DDBJ whole genome shotgun (WGS) entry which is preliminary data.</text>
</comment>
<accession>A0A933NZB9</accession>
<name>A0A933NZB9_9HYPH</name>
<sequence>VAWDGTGYGGDGTIWGGEFLAVADGHWRRSAHLLPFALPGGEAAMREPWRSALGALVAVHGDAAFGMDHIPVIAALSPNQTQVLRTALARRINAPSTTSAGRLFDAAAALLGLCRTSSYEGEAAMAVEFAAARATDAHALDRIVVVADGAGPVVLDWRPMLASLVAGLADGVPAEKLALGFHHALADAIAAVAERIGIADVLLTGGCFQNAVLSETAQQRLAAAGFVVHTHHRIPPNDGGLAVGQATFARHPLEEIT</sequence>
<dbReference type="Proteomes" id="UP000782610">
    <property type="component" value="Unassembled WGS sequence"/>
</dbReference>
<dbReference type="InterPro" id="IPR051060">
    <property type="entry name" value="Carbamoyltrans_HypF-like"/>
</dbReference>
<dbReference type="SUPFAM" id="SSF53067">
    <property type="entry name" value="Actin-like ATPase domain"/>
    <property type="match status" value="1"/>
</dbReference>
<dbReference type="GO" id="GO:0016743">
    <property type="term" value="F:carboxyl- or carbamoyltransferase activity"/>
    <property type="evidence" value="ECO:0007669"/>
    <property type="project" value="TreeGrafter"/>
</dbReference>
<protein>
    <submittedName>
        <fullName evidence="2">Carbamoyltransferase HypF</fullName>
    </submittedName>
</protein>
<dbReference type="GO" id="GO:0008270">
    <property type="term" value="F:zinc ion binding"/>
    <property type="evidence" value="ECO:0007669"/>
    <property type="project" value="TreeGrafter"/>
</dbReference>
<proteinExistence type="predicted"/>
<dbReference type="GO" id="GO:0051604">
    <property type="term" value="P:protein maturation"/>
    <property type="evidence" value="ECO:0007669"/>
    <property type="project" value="TreeGrafter"/>
</dbReference>
<dbReference type="PANTHER" id="PTHR42959:SF1">
    <property type="entry name" value="CARBAMOYLTRANSFERASE HYPF"/>
    <property type="match status" value="1"/>
</dbReference>
<dbReference type="AlphaFoldDB" id="A0A933NZB9"/>
<feature type="non-terminal residue" evidence="2">
    <location>
        <position position="1"/>
    </location>
</feature>
<gene>
    <name evidence="2" type="ORF">HY834_11455</name>
</gene>
<organism evidence="2 3">
    <name type="scientific">Devosia nanyangense</name>
    <dbReference type="NCBI Taxonomy" id="1228055"/>
    <lineage>
        <taxon>Bacteria</taxon>
        <taxon>Pseudomonadati</taxon>
        <taxon>Pseudomonadota</taxon>
        <taxon>Alphaproteobacteria</taxon>
        <taxon>Hyphomicrobiales</taxon>
        <taxon>Devosiaceae</taxon>
        <taxon>Devosia</taxon>
    </lineage>
</organism>
<reference evidence="2" key="1">
    <citation type="submission" date="2020-07" db="EMBL/GenBank/DDBJ databases">
        <title>Huge and variable diversity of episymbiotic CPR bacteria and DPANN archaea in groundwater ecosystems.</title>
        <authorList>
            <person name="He C.Y."/>
            <person name="Keren R."/>
            <person name="Whittaker M."/>
            <person name="Farag I.F."/>
            <person name="Doudna J."/>
            <person name="Cate J.H.D."/>
            <person name="Banfield J.F."/>
        </authorList>
    </citation>
    <scope>NUCLEOTIDE SEQUENCE</scope>
    <source>
        <strain evidence="2">NC_groundwater_1586_Pr3_B-0.1um_66_15</strain>
    </source>
</reference>
<dbReference type="InterPro" id="IPR055128">
    <property type="entry name" value="HypF_C_2"/>
</dbReference>
<dbReference type="EMBL" id="JACRAF010000030">
    <property type="protein sequence ID" value="MBI4922357.1"/>
    <property type="molecule type" value="Genomic_DNA"/>
</dbReference>
<evidence type="ECO:0000313" key="3">
    <source>
        <dbReference type="Proteomes" id="UP000782610"/>
    </source>
</evidence>